<accession>A0A401HQH2</accession>
<keyword evidence="3" id="KW-1185">Reference proteome</keyword>
<dbReference type="EMBL" id="BFAX01000003">
    <property type="protein sequence ID" value="GBF36442.1"/>
    <property type="molecule type" value="Genomic_DNA"/>
</dbReference>
<evidence type="ECO:0000256" key="1">
    <source>
        <dbReference type="SAM" id="Phobius"/>
    </source>
</evidence>
<evidence type="ECO:0000313" key="3">
    <source>
        <dbReference type="Proteomes" id="UP000290527"/>
    </source>
</evidence>
<evidence type="ECO:0000313" key="2">
    <source>
        <dbReference type="EMBL" id="GBF36442.1"/>
    </source>
</evidence>
<dbReference type="AlphaFoldDB" id="A0A401HQH2"/>
<comment type="caution">
    <text evidence="2">The sequence shown here is derived from an EMBL/GenBank/DDBJ whole genome shotgun (WGS) entry which is preliminary data.</text>
</comment>
<organism evidence="2 3">
    <name type="scientific">Methanofervidicoccus abyssi</name>
    <dbReference type="NCBI Taxonomy" id="2082189"/>
    <lineage>
        <taxon>Archaea</taxon>
        <taxon>Methanobacteriati</taxon>
        <taxon>Methanobacteriota</taxon>
        <taxon>Methanomada group</taxon>
        <taxon>Methanococci</taxon>
        <taxon>Methanococcales</taxon>
        <taxon>Methanofervidicoccus</taxon>
    </lineage>
</organism>
<gene>
    <name evidence="2" type="ORF">MHHB_P0672</name>
</gene>
<keyword evidence="1" id="KW-0472">Membrane</keyword>
<dbReference type="Proteomes" id="UP000290527">
    <property type="component" value="Unassembled WGS sequence"/>
</dbReference>
<keyword evidence="1" id="KW-0812">Transmembrane</keyword>
<name>A0A401HQH2_9EURY</name>
<sequence length="62" mass="7519">MIKGDIYHIFKIIKNNKKDKNPLEEILTKILFCFPSVQYKSKDTVRFLFFYLYLFVIITLLI</sequence>
<reference evidence="2 3" key="1">
    <citation type="journal article" date="2019" name="Int. J. Syst. Evol. Microbiol.">
        <title>Methanofervidicoccus abyssi gen. nov., sp. nov., a hydrogenotrophic methanogen, isolated from a hydrothermal vent chimney in the Mid-Cayman Spreading Center, the Caribbean Sea.</title>
        <authorList>
            <person name="Sakai S."/>
            <person name="Takaki Y."/>
            <person name="Miyazaki M."/>
            <person name="Ogawara M."/>
            <person name="Yanagawa K."/>
            <person name="Miyazaki J."/>
            <person name="Takai K."/>
        </authorList>
    </citation>
    <scope>NUCLEOTIDE SEQUENCE [LARGE SCALE GENOMIC DNA]</scope>
    <source>
        <strain evidence="2 3">HHB</strain>
    </source>
</reference>
<feature type="transmembrane region" description="Helical" evidence="1">
    <location>
        <begin position="44"/>
        <end position="61"/>
    </location>
</feature>
<proteinExistence type="predicted"/>
<protein>
    <submittedName>
        <fullName evidence="2">Uncharacterized protein</fullName>
    </submittedName>
</protein>
<keyword evidence="1" id="KW-1133">Transmembrane helix</keyword>